<dbReference type="EMBL" id="CM051399">
    <property type="protein sequence ID" value="KAJ4717250.1"/>
    <property type="molecule type" value="Genomic_DNA"/>
</dbReference>
<organism evidence="1 2">
    <name type="scientific">Melia azedarach</name>
    <name type="common">Chinaberry tree</name>
    <dbReference type="NCBI Taxonomy" id="155640"/>
    <lineage>
        <taxon>Eukaryota</taxon>
        <taxon>Viridiplantae</taxon>
        <taxon>Streptophyta</taxon>
        <taxon>Embryophyta</taxon>
        <taxon>Tracheophyta</taxon>
        <taxon>Spermatophyta</taxon>
        <taxon>Magnoliopsida</taxon>
        <taxon>eudicotyledons</taxon>
        <taxon>Gunneridae</taxon>
        <taxon>Pentapetalae</taxon>
        <taxon>rosids</taxon>
        <taxon>malvids</taxon>
        <taxon>Sapindales</taxon>
        <taxon>Meliaceae</taxon>
        <taxon>Melia</taxon>
    </lineage>
</organism>
<proteinExistence type="predicted"/>
<dbReference type="Proteomes" id="UP001164539">
    <property type="component" value="Chromosome 6"/>
</dbReference>
<accession>A0ACC1Y0I3</accession>
<keyword evidence="1" id="KW-0808">Transferase</keyword>
<protein>
    <submittedName>
        <fullName evidence="1">Serine/threonine-protein kinase PBS1</fullName>
    </submittedName>
</protein>
<evidence type="ECO:0000313" key="2">
    <source>
        <dbReference type="Proteomes" id="UP001164539"/>
    </source>
</evidence>
<sequence length="438" mass="50363">MSSYESLPLQVLENDLVEENVEYLERDEDLSYGCGYDFIHELEDDFFEDTNCSEDHLEPVEYPYSLPGYDVEYPEPNEVLLYCSGYDFNHELEDDFVEDTNSCEDHLEPVENLYGLLGYDGEYPEPDENLFYCSGYDFNHGLEDDFVEDTNSCEDHLEPVEYLYCFPSYDVEYPEPDEDLFYGSGYDLNCELEDDFVDHPVEYPYGLPGCDRNLSIDPNINFEAHMKVFHDMSMRDRRPMESIKSIVINVEGVERAIITNTESIIGASVRNSHRIDNGGDTNNIRDPEAQRRRNTAGCCSGKIDLEKIAAITNIVLEILSAVFDQLSSTHKPRYALVSMLLSFAALLICSTELVYKVRKERVTWKWSRLPWLYHPSQTPKPFGNFKDLIGLVCAICQCIVTTISFGFLPQQGKNPIKICVLPIIYVIGLLWSKFMEKP</sequence>
<name>A0ACC1Y0I3_MELAZ</name>
<reference evidence="1 2" key="1">
    <citation type="journal article" date="2023" name="Science">
        <title>Complex scaffold remodeling in plant triterpene biosynthesis.</title>
        <authorList>
            <person name="De La Pena R."/>
            <person name="Hodgson H."/>
            <person name="Liu J.C."/>
            <person name="Stephenson M.J."/>
            <person name="Martin A.C."/>
            <person name="Owen C."/>
            <person name="Harkess A."/>
            <person name="Leebens-Mack J."/>
            <person name="Jimenez L.E."/>
            <person name="Osbourn A."/>
            <person name="Sattely E.S."/>
        </authorList>
    </citation>
    <scope>NUCLEOTIDE SEQUENCE [LARGE SCALE GENOMIC DNA]</scope>
    <source>
        <strain evidence="2">cv. JPN11</strain>
        <tissue evidence="1">Leaf</tissue>
    </source>
</reference>
<keyword evidence="1" id="KW-0418">Kinase</keyword>
<comment type="caution">
    <text evidence="1">The sequence shown here is derived from an EMBL/GenBank/DDBJ whole genome shotgun (WGS) entry which is preliminary data.</text>
</comment>
<gene>
    <name evidence="1" type="ORF">OWV82_012161</name>
</gene>
<keyword evidence="2" id="KW-1185">Reference proteome</keyword>
<evidence type="ECO:0000313" key="1">
    <source>
        <dbReference type="EMBL" id="KAJ4717250.1"/>
    </source>
</evidence>